<name>A0A4Q7NN05_9BURK</name>
<dbReference type="CDD" id="cd06359">
    <property type="entry name" value="PBP1_Nba-like"/>
    <property type="match status" value="1"/>
</dbReference>
<dbReference type="Pfam" id="PF13458">
    <property type="entry name" value="Peripla_BP_6"/>
    <property type="match status" value="1"/>
</dbReference>
<dbReference type="InterPro" id="IPR028082">
    <property type="entry name" value="Peripla_BP_I"/>
</dbReference>
<gene>
    <name evidence="5" type="ORF">EV675_2642</name>
</gene>
<dbReference type="RefSeq" id="WP_130357672.1">
    <property type="nucleotide sequence ID" value="NZ_SGXC01000001.1"/>
</dbReference>
<dbReference type="Proteomes" id="UP000292445">
    <property type="component" value="Unassembled WGS sequence"/>
</dbReference>
<reference evidence="5 6" key="1">
    <citation type="submission" date="2019-02" db="EMBL/GenBank/DDBJ databases">
        <title>Genomic Encyclopedia of Type Strains, Phase IV (KMG-IV): sequencing the most valuable type-strain genomes for metagenomic binning, comparative biology and taxonomic classification.</title>
        <authorList>
            <person name="Goeker M."/>
        </authorList>
    </citation>
    <scope>NUCLEOTIDE SEQUENCE [LARGE SCALE GENOMIC DNA]</scope>
    <source>
        <strain evidence="5 6">K24</strain>
    </source>
</reference>
<protein>
    <submittedName>
        <fullName evidence="5">Amino acid/amide ABC transporter substrate-binding protein (HAAT family)</fullName>
    </submittedName>
</protein>
<feature type="signal peptide" evidence="3">
    <location>
        <begin position="1"/>
        <end position="24"/>
    </location>
</feature>
<feature type="chain" id="PRO_5020377636" evidence="3">
    <location>
        <begin position="25"/>
        <end position="392"/>
    </location>
</feature>
<dbReference type="EMBL" id="SGXC01000001">
    <property type="protein sequence ID" value="RZS86595.1"/>
    <property type="molecule type" value="Genomic_DNA"/>
</dbReference>
<accession>A0A4Q7NN05</accession>
<feature type="domain" description="Leucine-binding protein" evidence="4">
    <location>
        <begin position="27"/>
        <end position="362"/>
    </location>
</feature>
<dbReference type="OrthoDB" id="8522748at2"/>
<evidence type="ECO:0000259" key="4">
    <source>
        <dbReference type="Pfam" id="PF13458"/>
    </source>
</evidence>
<keyword evidence="6" id="KW-1185">Reference proteome</keyword>
<dbReference type="PANTHER" id="PTHR30483:SF6">
    <property type="entry name" value="PERIPLASMIC BINDING PROTEIN OF ABC TRANSPORTER FOR NATURAL AMINO ACIDS"/>
    <property type="match status" value="1"/>
</dbReference>
<evidence type="ECO:0000313" key="5">
    <source>
        <dbReference type="EMBL" id="RZS86595.1"/>
    </source>
</evidence>
<dbReference type="InterPro" id="IPR051010">
    <property type="entry name" value="BCAA_transport"/>
</dbReference>
<dbReference type="SUPFAM" id="SSF53822">
    <property type="entry name" value="Periplasmic binding protein-like I"/>
    <property type="match status" value="1"/>
</dbReference>
<keyword evidence="2 3" id="KW-0732">Signal</keyword>
<dbReference type="PANTHER" id="PTHR30483">
    <property type="entry name" value="LEUCINE-SPECIFIC-BINDING PROTEIN"/>
    <property type="match status" value="1"/>
</dbReference>
<evidence type="ECO:0000256" key="2">
    <source>
        <dbReference type="ARBA" id="ARBA00022729"/>
    </source>
</evidence>
<organism evidence="5 6">
    <name type="scientific">Pigmentiphaga kullae</name>
    <dbReference type="NCBI Taxonomy" id="151784"/>
    <lineage>
        <taxon>Bacteria</taxon>
        <taxon>Pseudomonadati</taxon>
        <taxon>Pseudomonadota</taxon>
        <taxon>Betaproteobacteria</taxon>
        <taxon>Burkholderiales</taxon>
        <taxon>Alcaligenaceae</taxon>
        <taxon>Pigmentiphaga</taxon>
    </lineage>
</organism>
<dbReference type="Gene3D" id="3.40.50.2300">
    <property type="match status" value="2"/>
</dbReference>
<comment type="caution">
    <text evidence="5">The sequence shown here is derived from an EMBL/GenBank/DDBJ whole genome shotgun (WGS) entry which is preliminary data.</text>
</comment>
<evidence type="ECO:0000256" key="3">
    <source>
        <dbReference type="SAM" id="SignalP"/>
    </source>
</evidence>
<evidence type="ECO:0000313" key="6">
    <source>
        <dbReference type="Proteomes" id="UP000292445"/>
    </source>
</evidence>
<proteinExistence type="inferred from homology"/>
<sequence>MKIKKLTLTVLCSALLIGGSAVQAADKIKVGLLTTLSGSNAVLGVDVRDGFNLGIKHSGDRLGNLPVDLSILDDQLNPESGRQAAERFIKRDRVDVMTGVVAASVLLPILPGILASDTIYLSTNTGPADYAGAKCNKNFFAVAWQNEDIPRAMGVYATSKKIERVAIIAPNYPGGRESLTGFKNGYGGKIVEEIYTKLNQLDFASELTTLRSLKPDAVFFFLPGGMGVNFIKQFHASGLSKEVALLAPGFSADMDTIRAVGDSMVGLHNASQWAADLDNEANKRFVADFTKTYGRAPTMYASQGYDAARLIDSAVRAVGGKIEDRAALRAALNKADFKSVRGSFRFNRNQFPIQDIYTRVVVKDEAGQIGNKLVGTIVKNNEDTFVKECSMK</sequence>
<dbReference type="InterPro" id="IPR028081">
    <property type="entry name" value="Leu-bd"/>
</dbReference>
<evidence type="ECO:0000256" key="1">
    <source>
        <dbReference type="ARBA" id="ARBA00010062"/>
    </source>
</evidence>
<comment type="similarity">
    <text evidence="1">Belongs to the leucine-binding protein family.</text>
</comment>
<dbReference type="AlphaFoldDB" id="A0A4Q7NN05"/>